<dbReference type="EMBL" id="MK250086">
    <property type="protein sequence ID" value="QDY51957.1"/>
    <property type="molecule type" value="Genomic_DNA"/>
</dbReference>
<protein>
    <submittedName>
        <fullName evidence="4">Phosphatidylinositol-specific phospholipase C, X domain protein</fullName>
    </submittedName>
</protein>
<evidence type="ECO:0000256" key="2">
    <source>
        <dbReference type="SAM" id="Phobius"/>
    </source>
</evidence>
<feature type="region of interest" description="Disordered" evidence="1">
    <location>
        <begin position="990"/>
        <end position="1010"/>
    </location>
</feature>
<evidence type="ECO:0000256" key="1">
    <source>
        <dbReference type="SAM" id="MobiDB-lite"/>
    </source>
</evidence>
<dbReference type="InterPro" id="IPR000909">
    <property type="entry name" value="PLipase_C_PInositol-sp_X_dom"/>
</dbReference>
<dbReference type="PROSITE" id="PS50007">
    <property type="entry name" value="PIPLC_X_DOMAIN"/>
    <property type="match status" value="1"/>
</dbReference>
<dbReference type="InterPro" id="IPR017946">
    <property type="entry name" value="PLC-like_Pdiesterase_TIM-brl"/>
</dbReference>
<dbReference type="GO" id="GO:0006629">
    <property type="term" value="P:lipid metabolic process"/>
    <property type="evidence" value="ECO:0007669"/>
    <property type="project" value="InterPro"/>
</dbReference>
<gene>
    <name evidence="4" type="ORF">2_29</name>
</gene>
<reference evidence="4" key="1">
    <citation type="submission" date="2018-11" db="EMBL/GenBank/DDBJ databases">
        <title>A distinct lineage of giant viruses engineers rhodopsin photosystems in predatory marine eukaryotes.</title>
        <authorList>
            <person name="Needham D.M."/>
            <person name="Yoshizawa S."/>
            <person name="Hosaka T."/>
            <person name="Poirier C."/>
            <person name="Choi C.-J."/>
            <person name="Hehenberger E."/>
            <person name="Irwin N.A.T."/>
            <person name="Wilken S."/>
            <person name="Yung C.-M."/>
            <person name="Bachy C."/>
            <person name="Kurihara R."/>
            <person name="Nakajima Y."/>
            <person name="Kojima K."/>
            <person name="Kimura-Someya T."/>
            <person name="Leonard G."/>
            <person name="Malmstrom R.R."/>
            <person name="Mende D."/>
            <person name="Olson D.K."/>
            <person name="Sudo Y."/>
            <person name="Sudek S."/>
            <person name="Richards T.A."/>
            <person name="DeLong E.F."/>
            <person name="Keeling P.J."/>
            <person name="Santoro A.E."/>
            <person name="Shirouzu M."/>
            <person name="Iwasaki W."/>
            <person name="Worden A.Z."/>
        </authorList>
    </citation>
    <scope>NUCLEOTIDE SEQUENCE</scope>
</reference>
<evidence type="ECO:0000259" key="3">
    <source>
        <dbReference type="PROSITE" id="PS50008"/>
    </source>
</evidence>
<sequence length="1164" mass="136428">MENSIIQKGKKKLLNIFNIDSFSKSIFDNLIWVIILICLVFIVFTLIIMKQKFSVSNRLIIINDTYKNYTYNVSLDTKEKGQNNEKFDEIEPSKHTLCDVYIMSSGSSYLTGWKVLDYVSMDMLISNIKYGSRYIEIDINLNKNEDIVIANGIKNGKWILNFNEIEIDRFCKTLSEKIFNKDFFINNKDPLLLYLNIQIPKNRIDELYQYIYQNLKKFLLPKKYNIKGEINVLDLPLEELYQKIILISNNVIKKTKMEDIVNLNLGNRVKRITYADLELLDEKKSIEFNKNNLTIVEQNYSFKSLNSNPRQAFNKGCQIIAMNFQKGDDFMIQYLSLFYGKSFQLKPFEFTKFIDKPIEGYNSDKIAFYYNQDEYDNKFEDIVNAPSEEKGCCNLILKGEMEQYFPKDKDGIQKSINIMESKLKTMKFEFNQDFKDVKSISINTPSNIGLLKNFISKYYLKYDKEEDIKKIVDTNNSPSESENLDKEDFLYFKNFVIYQYLMNILDKKLEKERIKEFSKKEFQDVCFNKNKKDCNNSKLCYYQKNEGDVKCSKKTSNIPFPKLCIPKHELNRNACTNDDTYNNFTLRNIYHKIHTQPNFSGKWSSAKGIIEIPEIFNNTCEFKFNTEHDNKEFTMFIVNEDGNYVTLKEKQEAKNKTKIIDYTYNDDTIRAKGTFVDPGIRYLEKKYKFPELKYHGLCDIQMVSNQPKYQKVTFSGFNNNNKNNKNNLQSNITPVPSEKPYQLCGPDKISEHFTSNNKIILDSCKYEFNNGEKTIIKNIDAFKGIYQYSSDVFDENYIESEKSFTPKYIYTKYLLEKYNNINGELETLYIGSDNEKDEKKQLCYKMVSAECNNDLQKLFGRNIKNKFQDLNQLPKENLDKINPVYFDDAFPKNVIEGFENNTPNISSEKIDIFKMNVEGKDVCLGIDNGFECSEEGDDPSKGCPKNKKFKTKQLRVTTCDEINKETPDFHYFKIKDNNILEKRIQIPESIEKPSCDNKNNNKNNSKNNTEEKIYLGYSNSEPVIYSNKKKYNENNLKNKFEFIDTKDEKIQLKTSDSVNFPDTSCPSSSENEVQKKQSCLGIIPNCDGKLLYEKEDEKGVLYGNVGFTDCKSNFNKWEKVNIELKDNNIKKECIKLDPKKTCSRYETEYDPAYKVVEIKYPCPV</sequence>
<accession>A0A5B8IFX7</accession>
<keyword evidence="2" id="KW-0472">Membrane</keyword>
<evidence type="ECO:0000313" key="4">
    <source>
        <dbReference type="EMBL" id="QDY51957.1"/>
    </source>
</evidence>
<feature type="compositionally biased region" description="Low complexity" evidence="1">
    <location>
        <begin position="997"/>
        <end position="1007"/>
    </location>
</feature>
<keyword evidence="2" id="KW-0812">Transmembrane</keyword>
<dbReference type="SUPFAM" id="SSF51695">
    <property type="entry name" value="PLC-like phosphodiesterases"/>
    <property type="match status" value="1"/>
</dbReference>
<feature type="domain" description="PI-PLC Y-box" evidence="3">
    <location>
        <begin position="295"/>
        <end position="357"/>
    </location>
</feature>
<name>A0A5B8IFX7_9VIRU</name>
<dbReference type="GO" id="GO:0035556">
    <property type="term" value="P:intracellular signal transduction"/>
    <property type="evidence" value="ECO:0007669"/>
    <property type="project" value="InterPro"/>
</dbReference>
<dbReference type="PROSITE" id="PS50008">
    <property type="entry name" value="PIPLC_Y_DOMAIN"/>
    <property type="match status" value="1"/>
</dbReference>
<organism evidence="4">
    <name type="scientific">Mimiviridae sp. ChoanoV1</name>
    <dbReference type="NCBI Taxonomy" id="2596887"/>
    <lineage>
        <taxon>Viruses</taxon>
        <taxon>Varidnaviria</taxon>
        <taxon>Bamfordvirae</taxon>
        <taxon>Nucleocytoviricota</taxon>
        <taxon>Megaviricetes</taxon>
        <taxon>Imitervirales</taxon>
        <taxon>Schizomimiviridae</taxon>
    </lineage>
</organism>
<dbReference type="Pfam" id="PF00388">
    <property type="entry name" value="PI-PLC-X"/>
    <property type="match status" value="1"/>
</dbReference>
<dbReference type="GO" id="GO:0004435">
    <property type="term" value="F:phosphatidylinositol-4,5-bisphosphate phospholipase C activity"/>
    <property type="evidence" value="ECO:0007669"/>
    <property type="project" value="InterPro"/>
</dbReference>
<proteinExistence type="predicted"/>
<dbReference type="Gene3D" id="3.20.20.190">
    <property type="entry name" value="Phosphatidylinositol (PI) phosphodiesterase"/>
    <property type="match status" value="1"/>
</dbReference>
<feature type="transmembrane region" description="Helical" evidence="2">
    <location>
        <begin position="30"/>
        <end position="49"/>
    </location>
</feature>
<keyword evidence="2" id="KW-1133">Transmembrane helix</keyword>
<dbReference type="InterPro" id="IPR001711">
    <property type="entry name" value="PLipase_C_Pinositol-sp_Y"/>
</dbReference>